<protein>
    <recommendedName>
        <fullName evidence="4">DUF443 family protein</fullName>
    </recommendedName>
</protein>
<keyword evidence="1" id="KW-0812">Transmembrane</keyword>
<feature type="transmembrane region" description="Helical" evidence="1">
    <location>
        <begin position="12"/>
        <end position="29"/>
    </location>
</feature>
<feature type="transmembrane region" description="Helical" evidence="1">
    <location>
        <begin position="50"/>
        <end position="70"/>
    </location>
</feature>
<reference evidence="2" key="1">
    <citation type="submission" date="2022-08" db="EMBL/GenBank/DDBJ databases">
        <title>Draft genome sequence of Lysinibacillus sp. strain KH24.</title>
        <authorList>
            <person name="Kanbe H."/>
            <person name="Itoh H."/>
        </authorList>
    </citation>
    <scope>NUCLEOTIDE SEQUENCE</scope>
    <source>
        <strain evidence="2">KH24</strain>
    </source>
</reference>
<accession>A0ABQ5NLZ5</accession>
<evidence type="ECO:0000313" key="2">
    <source>
        <dbReference type="EMBL" id="GLC89324.1"/>
    </source>
</evidence>
<evidence type="ECO:0000313" key="3">
    <source>
        <dbReference type="Proteomes" id="UP001065593"/>
    </source>
</evidence>
<evidence type="ECO:0008006" key="4">
    <source>
        <dbReference type="Google" id="ProtNLM"/>
    </source>
</evidence>
<keyword evidence="3" id="KW-1185">Reference proteome</keyword>
<name>A0ABQ5NLZ5_9BACI</name>
<feature type="transmembrane region" description="Helical" evidence="1">
    <location>
        <begin position="90"/>
        <end position="113"/>
    </location>
</feature>
<keyword evidence="1" id="KW-1133">Transmembrane helix</keyword>
<comment type="caution">
    <text evidence="2">The sequence shown here is derived from an EMBL/GenBank/DDBJ whole genome shotgun (WGS) entry which is preliminary data.</text>
</comment>
<proteinExistence type="predicted"/>
<dbReference type="RefSeq" id="WP_264989057.1">
    <property type="nucleotide sequence ID" value="NZ_BRZA01000002.1"/>
</dbReference>
<sequence length="249" mass="28565">MSILETMNQFKGAFAGIPILTYLIINFIDNINVTEIEIKLMAPKKKFLMLLTKNLLPSLIFAFISVFFTFNTLNEQFEKQFSNFMDFNTLLFAYLIIFLILILSIAYLTHYFFRFLAFVIGINYDFFIENTDGKWRVIRTNPQGKIIARKENEICFFDLNDNCKFVEVVVTGQKKKDLYGHTTFIKASCISIMSVALIILAGALFVFSKGYISFNIFIVLVVISEGLGITGLIIFTSKQEFDKLAEQAL</sequence>
<dbReference type="EMBL" id="BRZA01000002">
    <property type="protein sequence ID" value="GLC89324.1"/>
    <property type="molecule type" value="Genomic_DNA"/>
</dbReference>
<gene>
    <name evidence="2" type="ORF">LYSBPC_24510</name>
</gene>
<feature type="transmembrane region" description="Helical" evidence="1">
    <location>
        <begin position="184"/>
        <end position="206"/>
    </location>
</feature>
<dbReference type="Proteomes" id="UP001065593">
    <property type="component" value="Unassembled WGS sequence"/>
</dbReference>
<keyword evidence="1" id="KW-0472">Membrane</keyword>
<feature type="transmembrane region" description="Helical" evidence="1">
    <location>
        <begin position="212"/>
        <end position="235"/>
    </location>
</feature>
<evidence type="ECO:0000256" key="1">
    <source>
        <dbReference type="SAM" id="Phobius"/>
    </source>
</evidence>
<organism evidence="2 3">
    <name type="scientific">Lysinibacillus piscis</name>
    <dbReference type="NCBI Taxonomy" id="2518931"/>
    <lineage>
        <taxon>Bacteria</taxon>
        <taxon>Bacillati</taxon>
        <taxon>Bacillota</taxon>
        <taxon>Bacilli</taxon>
        <taxon>Bacillales</taxon>
        <taxon>Bacillaceae</taxon>
        <taxon>Lysinibacillus</taxon>
    </lineage>
</organism>